<sequence>AAYYYPQFFPFLNPFFAFGASSCTCPEAGSSLSMSFFSPRRAKGGSPSLKLRSQPVELSLCWGIDHYYVQISYSVYIY</sequence>
<name>A0A7J7KVT7_9MAGN</name>
<evidence type="ECO:0000313" key="3">
    <source>
        <dbReference type="Proteomes" id="UP000541444"/>
    </source>
</evidence>
<dbReference type="AlphaFoldDB" id="A0A7J7KVT7"/>
<dbReference type="EMBL" id="JACGCM010002856">
    <property type="protein sequence ID" value="KAF6134414.1"/>
    <property type="molecule type" value="Genomic_DNA"/>
</dbReference>
<proteinExistence type="predicted"/>
<keyword evidence="3" id="KW-1185">Reference proteome</keyword>
<reference evidence="1 3" key="1">
    <citation type="journal article" date="2020" name="IScience">
        <title>Genome Sequencing of the Endangered Kingdonia uniflora (Circaeasteraceae, Ranunculales) Reveals Potential Mechanisms of Evolutionary Specialization.</title>
        <authorList>
            <person name="Sun Y."/>
            <person name="Deng T."/>
            <person name="Zhang A."/>
            <person name="Moore M.J."/>
            <person name="Landis J.B."/>
            <person name="Lin N."/>
            <person name="Zhang H."/>
            <person name="Zhang X."/>
            <person name="Huang J."/>
            <person name="Zhang X."/>
            <person name="Sun H."/>
            <person name="Wang H."/>
        </authorList>
    </citation>
    <scope>NUCLEOTIDE SEQUENCE [LARGE SCALE GENOMIC DNA]</scope>
    <source>
        <strain evidence="1">TB1705</strain>
        <tissue evidence="1">Leaf</tissue>
    </source>
</reference>
<dbReference type="Proteomes" id="UP000541444">
    <property type="component" value="Unassembled WGS sequence"/>
</dbReference>
<accession>A0A7J7KVT7</accession>
<evidence type="ECO:0000313" key="2">
    <source>
        <dbReference type="EMBL" id="KAF6142899.1"/>
    </source>
</evidence>
<feature type="non-terminal residue" evidence="1">
    <location>
        <position position="1"/>
    </location>
</feature>
<protein>
    <submittedName>
        <fullName evidence="1">Uncharacterized protein</fullName>
    </submittedName>
</protein>
<comment type="caution">
    <text evidence="1">The sequence shown here is derived from an EMBL/GenBank/DDBJ whole genome shotgun (WGS) entry which is preliminary data.</text>
</comment>
<dbReference type="EMBL" id="JACGCM010002227">
    <property type="protein sequence ID" value="KAF6142899.1"/>
    <property type="molecule type" value="Genomic_DNA"/>
</dbReference>
<evidence type="ECO:0000313" key="1">
    <source>
        <dbReference type="EMBL" id="KAF6134414.1"/>
    </source>
</evidence>
<gene>
    <name evidence="1" type="ORF">GIB67_007197</name>
    <name evidence="2" type="ORF">GIB67_033287</name>
</gene>
<organism evidence="1 3">
    <name type="scientific">Kingdonia uniflora</name>
    <dbReference type="NCBI Taxonomy" id="39325"/>
    <lineage>
        <taxon>Eukaryota</taxon>
        <taxon>Viridiplantae</taxon>
        <taxon>Streptophyta</taxon>
        <taxon>Embryophyta</taxon>
        <taxon>Tracheophyta</taxon>
        <taxon>Spermatophyta</taxon>
        <taxon>Magnoliopsida</taxon>
        <taxon>Ranunculales</taxon>
        <taxon>Circaeasteraceae</taxon>
        <taxon>Kingdonia</taxon>
    </lineage>
</organism>